<gene>
    <name evidence="3" type="ORF">BS47DRAFT_971045</name>
</gene>
<feature type="transmembrane region" description="Helical" evidence="1">
    <location>
        <begin position="249"/>
        <end position="270"/>
    </location>
</feature>
<feature type="transmembrane region" description="Helical" evidence="1">
    <location>
        <begin position="209"/>
        <end position="229"/>
    </location>
</feature>
<name>A0A9P6AX25_9AGAM</name>
<dbReference type="InterPro" id="IPR045339">
    <property type="entry name" value="DUF6534"/>
</dbReference>
<accession>A0A9P6AX25</accession>
<dbReference type="EMBL" id="MU128972">
    <property type="protein sequence ID" value="KAF9513485.1"/>
    <property type="molecule type" value="Genomic_DNA"/>
</dbReference>
<evidence type="ECO:0000313" key="4">
    <source>
        <dbReference type="Proteomes" id="UP000886523"/>
    </source>
</evidence>
<feature type="transmembrane region" description="Helical" evidence="1">
    <location>
        <begin position="139"/>
        <end position="159"/>
    </location>
</feature>
<keyword evidence="1" id="KW-0812">Transmembrane</keyword>
<dbReference type="AlphaFoldDB" id="A0A9P6AX25"/>
<evidence type="ECO:0000259" key="2">
    <source>
        <dbReference type="Pfam" id="PF20152"/>
    </source>
</evidence>
<feature type="domain" description="DUF6534" evidence="2">
    <location>
        <begin position="216"/>
        <end position="293"/>
    </location>
</feature>
<feature type="transmembrane region" description="Helical" evidence="1">
    <location>
        <begin position="49"/>
        <end position="69"/>
    </location>
</feature>
<proteinExistence type="predicted"/>
<dbReference type="PANTHER" id="PTHR40465">
    <property type="entry name" value="CHROMOSOME 1, WHOLE GENOME SHOTGUN SEQUENCE"/>
    <property type="match status" value="1"/>
</dbReference>
<feature type="transmembrane region" description="Helical" evidence="1">
    <location>
        <begin position="166"/>
        <end position="189"/>
    </location>
</feature>
<evidence type="ECO:0000313" key="3">
    <source>
        <dbReference type="EMBL" id="KAF9513485.1"/>
    </source>
</evidence>
<sequence length="333" mass="37776">MEIIHVTRVNVLGGSFFGSLLTALCFGVLTVQTATYYHAFPSDGRPVKLAVAFLWRASHTLIFQGIFLIFYCKGLHRLFNCWCLLFGALQLLRGNNVEAYRWPTLICTLYRACITWSLYWWSVINYHNPLALDRATWEFLIYQINTVFASVIVQTFFAYRVYSLSASLYVGVLLVLVLLQFGFGAATAIRANINLEFQAIVKDCKWLVVSWLTIQATADIVIATCMCLLLRRRRTGFQKTDSVINRMALYTISTGLITSVLSCFLLVVFVKFGFHALPTLYPITMLANLHMRTTLRVKLATPTPLELISRSVKKRMWKNAGDRGSEEGFQATA</sequence>
<comment type="caution">
    <text evidence="3">The sequence shown here is derived from an EMBL/GenBank/DDBJ whole genome shotgun (WGS) entry which is preliminary data.</text>
</comment>
<dbReference type="PANTHER" id="PTHR40465:SF1">
    <property type="entry name" value="DUF6534 DOMAIN-CONTAINING PROTEIN"/>
    <property type="match status" value="1"/>
</dbReference>
<feature type="transmembrane region" description="Helical" evidence="1">
    <location>
        <begin position="99"/>
        <end position="119"/>
    </location>
</feature>
<dbReference type="OrthoDB" id="2535105at2759"/>
<dbReference type="Pfam" id="PF20152">
    <property type="entry name" value="DUF6534"/>
    <property type="match status" value="1"/>
</dbReference>
<keyword evidence="1" id="KW-1133">Transmembrane helix</keyword>
<protein>
    <recommendedName>
        <fullName evidence="2">DUF6534 domain-containing protein</fullName>
    </recommendedName>
</protein>
<keyword evidence="4" id="KW-1185">Reference proteome</keyword>
<dbReference type="Proteomes" id="UP000886523">
    <property type="component" value="Unassembled WGS sequence"/>
</dbReference>
<reference evidence="3" key="1">
    <citation type="journal article" date="2020" name="Nat. Commun.">
        <title>Large-scale genome sequencing of mycorrhizal fungi provides insights into the early evolution of symbiotic traits.</title>
        <authorList>
            <person name="Miyauchi S."/>
            <person name="Kiss E."/>
            <person name="Kuo A."/>
            <person name="Drula E."/>
            <person name="Kohler A."/>
            <person name="Sanchez-Garcia M."/>
            <person name="Morin E."/>
            <person name="Andreopoulos B."/>
            <person name="Barry K.W."/>
            <person name="Bonito G."/>
            <person name="Buee M."/>
            <person name="Carver A."/>
            <person name="Chen C."/>
            <person name="Cichocki N."/>
            <person name="Clum A."/>
            <person name="Culley D."/>
            <person name="Crous P.W."/>
            <person name="Fauchery L."/>
            <person name="Girlanda M."/>
            <person name="Hayes R.D."/>
            <person name="Keri Z."/>
            <person name="LaButti K."/>
            <person name="Lipzen A."/>
            <person name="Lombard V."/>
            <person name="Magnuson J."/>
            <person name="Maillard F."/>
            <person name="Murat C."/>
            <person name="Nolan M."/>
            <person name="Ohm R.A."/>
            <person name="Pangilinan J."/>
            <person name="Pereira M.F."/>
            <person name="Perotto S."/>
            <person name="Peter M."/>
            <person name="Pfister S."/>
            <person name="Riley R."/>
            <person name="Sitrit Y."/>
            <person name="Stielow J.B."/>
            <person name="Szollosi G."/>
            <person name="Zifcakova L."/>
            <person name="Stursova M."/>
            <person name="Spatafora J.W."/>
            <person name="Tedersoo L."/>
            <person name="Vaario L.M."/>
            <person name="Yamada A."/>
            <person name="Yan M."/>
            <person name="Wang P."/>
            <person name="Xu J."/>
            <person name="Bruns T."/>
            <person name="Baldrian P."/>
            <person name="Vilgalys R."/>
            <person name="Dunand C."/>
            <person name="Henrissat B."/>
            <person name="Grigoriev I.V."/>
            <person name="Hibbett D."/>
            <person name="Nagy L.G."/>
            <person name="Martin F.M."/>
        </authorList>
    </citation>
    <scope>NUCLEOTIDE SEQUENCE</scope>
    <source>
        <strain evidence="3">UP504</strain>
    </source>
</reference>
<feature type="transmembrane region" description="Helical" evidence="1">
    <location>
        <begin position="16"/>
        <end position="37"/>
    </location>
</feature>
<keyword evidence="1" id="KW-0472">Membrane</keyword>
<evidence type="ECO:0000256" key="1">
    <source>
        <dbReference type="SAM" id="Phobius"/>
    </source>
</evidence>
<organism evidence="3 4">
    <name type="scientific">Hydnum rufescens UP504</name>
    <dbReference type="NCBI Taxonomy" id="1448309"/>
    <lineage>
        <taxon>Eukaryota</taxon>
        <taxon>Fungi</taxon>
        <taxon>Dikarya</taxon>
        <taxon>Basidiomycota</taxon>
        <taxon>Agaricomycotina</taxon>
        <taxon>Agaricomycetes</taxon>
        <taxon>Cantharellales</taxon>
        <taxon>Hydnaceae</taxon>
        <taxon>Hydnum</taxon>
    </lineage>
</organism>